<gene>
    <name evidence="5" type="ORF">S7711_05980</name>
</gene>
<feature type="region of interest" description="Disordered" evidence="3">
    <location>
        <begin position="217"/>
        <end position="244"/>
    </location>
</feature>
<dbReference type="Pfam" id="PF07572">
    <property type="entry name" value="BCNT"/>
    <property type="match status" value="1"/>
</dbReference>
<sequence length="328" mass="35671">MLSEHHEGDDEQYASSQDSDFAPEVASAADTDASDSEDDGVKLKQGKRTAGADTNTKDANYDNSGDEAIIEKGKRRRKKHKVGAEDKDDEGGEGGLVKTRRQRAAEKEERRAATSTGPVTVDVDAIWAKMVAGQPIATDATDPTTDEAVDGVSDIQADKQSAPQATSEAPLENGEESGMIRIKRTYNFAGRVNTEEKLVPRDSAEAKLFLATVGQDAPTETAPAKRNTKKAFRSAFEPITDPIPQRADLNLGMAARLKAGREAQATKLNTVEKSRMDWAGYVDREGIKDELEMAGKSKESYAARQDFLARSEARIDEDSRRVRLAGRP</sequence>
<evidence type="ECO:0000256" key="2">
    <source>
        <dbReference type="ARBA" id="ARBA00019138"/>
    </source>
</evidence>
<organism evidence="5 6">
    <name type="scientific">Stachybotrys chartarum (strain CBS 109288 / IBT 7711)</name>
    <name type="common">Toxic black mold</name>
    <name type="synonym">Stilbospora chartarum</name>
    <dbReference type="NCBI Taxonomy" id="1280523"/>
    <lineage>
        <taxon>Eukaryota</taxon>
        <taxon>Fungi</taxon>
        <taxon>Dikarya</taxon>
        <taxon>Ascomycota</taxon>
        <taxon>Pezizomycotina</taxon>
        <taxon>Sordariomycetes</taxon>
        <taxon>Hypocreomycetidae</taxon>
        <taxon>Hypocreales</taxon>
        <taxon>Stachybotryaceae</taxon>
        <taxon>Stachybotrys</taxon>
    </lineage>
</organism>
<name>A0A084B2R0_STACB</name>
<feature type="domain" description="BCNT-C" evidence="4">
    <location>
        <begin position="248"/>
        <end position="328"/>
    </location>
</feature>
<keyword evidence="6" id="KW-1185">Reference proteome</keyword>
<feature type="compositionally biased region" description="Basic and acidic residues" evidence="3">
    <location>
        <begin position="103"/>
        <end position="112"/>
    </location>
</feature>
<proteinExistence type="inferred from homology"/>
<reference evidence="5 6" key="1">
    <citation type="journal article" date="2014" name="BMC Genomics">
        <title>Comparative genome sequencing reveals chemotype-specific gene clusters in the toxigenic black mold Stachybotrys.</title>
        <authorList>
            <person name="Semeiks J."/>
            <person name="Borek D."/>
            <person name="Otwinowski Z."/>
            <person name="Grishin N.V."/>
        </authorList>
    </citation>
    <scope>NUCLEOTIDE SEQUENCE [LARGE SCALE GENOMIC DNA]</scope>
    <source>
        <strain evidence="6">CBS 109288 / IBT 7711</strain>
    </source>
</reference>
<evidence type="ECO:0000313" key="6">
    <source>
        <dbReference type="Proteomes" id="UP000028045"/>
    </source>
</evidence>
<dbReference type="Proteomes" id="UP000028045">
    <property type="component" value="Unassembled WGS sequence"/>
</dbReference>
<feature type="region of interest" description="Disordered" evidence="3">
    <location>
        <begin position="134"/>
        <end position="178"/>
    </location>
</feature>
<dbReference type="PANTHER" id="PTHR48407:SF1">
    <property type="entry name" value="CRANIOFACIAL DEVELOPMENT PROTEIN 1"/>
    <property type="match status" value="1"/>
</dbReference>
<dbReference type="EMBL" id="KL648145">
    <property type="protein sequence ID" value="KEY71839.1"/>
    <property type="molecule type" value="Genomic_DNA"/>
</dbReference>
<feature type="region of interest" description="Disordered" evidence="3">
    <location>
        <begin position="1"/>
        <end position="117"/>
    </location>
</feature>
<dbReference type="OrthoDB" id="445677at2759"/>
<feature type="compositionally biased region" description="Polar residues" evidence="3">
    <location>
        <begin position="158"/>
        <end position="167"/>
    </location>
</feature>
<evidence type="ECO:0000313" key="5">
    <source>
        <dbReference type="EMBL" id="KEY71839.1"/>
    </source>
</evidence>
<dbReference type="PANTHER" id="PTHR48407">
    <property type="entry name" value="CRANIOFACIAL DEVELOPMENT PROTEIN 1"/>
    <property type="match status" value="1"/>
</dbReference>
<evidence type="ECO:0000256" key="3">
    <source>
        <dbReference type="SAM" id="MobiDB-lite"/>
    </source>
</evidence>
<dbReference type="AlphaFoldDB" id="A0A084B2R0"/>
<comment type="similarity">
    <text evidence="1">Belongs to the SWC5 family.</text>
</comment>
<dbReference type="GO" id="GO:0000812">
    <property type="term" value="C:Swr1 complex"/>
    <property type="evidence" value="ECO:0007669"/>
    <property type="project" value="TreeGrafter"/>
</dbReference>
<evidence type="ECO:0000259" key="4">
    <source>
        <dbReference type="PROSITE" id="PS51279"/>
    </source>
</evidence>
<protein>
    <recommendedName>
        <fullName evidence="2">SWR1-complex protein 5</fullName>
    </recommendedName>
</protein>
<dbReference type="InterPro" id="IPR011421">
    <property type="entry name" value="BCNT-C"/>
</dbReference>
<evidence type="ECO:0000256" key="1">
    <source>
        <dbReference type="ARBA" id="ARBA00010465"/>
    </source>
</evidence>
<dbReference type="PROSITE" id="PS51279">
    <property type="entry name" value="BCNT_C"/>
    <property type="match status" value="1"/>
</dbReference>
<dbReference type="InterPro" id="IPR027124">
    <property type="entry name" value="Swc5/CFDP1/2"/>
</dbReference>
<accession>A0A084B2R0</accession>
<dbReference type="HOGENOM" id="CLU_062474_0_0_1"/>